<sequence>MASSFPFSLDLNLAPPIQTWGQGAAPVWMSYFGSSRGPVTVNDSLLLYNEVAIGVARSVVTLRDVGMLGTRDDNWLVSDAMTLSVQSAASIRSVGHRLIEKSHEVQVLRAQLTAERDLVDEYQRDIKRLKKDRAKKAEEYRHQLQILQEENEKLSKMVSVYSKDMQKQLEALENPGKRKRDHERSSREKVVILLGNSSDEPQEAMHEDPREDIERAKLKSPTVKK</sequence>
<feature type="compositionally biased region" description="Basic and acidic residues" evidence="2">
    <location>
        <begin position="203"/>
        <end position="217"/>
    </location>
</feature>
<dbReference type="Proteomes" id="UP001054821">
    <property type="component" value="Chromosome 4"/>
</dbReference>
<feature type="coiled-coil region" evidence="1">
    <location>
        <begin position="105"/>
        <end position="164"/>
    </location>
</feature>
<organism evidence="3 4">
    <name type="scientific">Prunus dulcis</name>
    <name type="common">Almond</name>
    <name type="synonym">Amygdalus dulcis</name>
    <dbReference type="NCBI Taxonomy" id="3755"/>
    <lineage>
        <taxon>Eukaryota</taxon>
        <taxon>Viridiplantae</taxon>
        <taxon>Streptophyta</taxon>
        <taxon>Embryophyta</taxon>
        <taxon>Tracheophyta</taxon>
        <taxon>Spermatophyta</taxon>
        <taxon>Magnoliopsida</taxon>
        <taxon>eudicotyledons</taxon>
        <taxon>Gunneridae</taxon>
        <taxon>Pentapetalae</taxon>
        <taxon>rosids</taxon>
        <taxon>fabids</taxon>
        <taxon>Rosales</taxon>
        <taxon>Rosaceae</taxon>
        <taxon>Amygdaloideae</taxon>
        <taxon>Amygdaleae</taxon>
        <taxon>Prunus</taxon>
    </lineage>
</organism>
<evidence type="ECO:0000313" key="4">
    <source>
        <dbReference type="Proteomes" id="UP001054821"/>
    </source>
</evidence>
<reference evidence="3 4" key="1">
    <citation type="journal article" date="2022" name="G3 (Bethesda)">
        <title>Whole-genome sequence and methylome profiling of the almond [Prunus dulcis (Mill.) D.A. Webb] cultivar 'Nonpareil'.</title>
        <authorList>
            <person name="D'Amico-Willman K.M."/>
            <person name="Ouma W.Z."/>
            <person name="Meulia T."/>
            <person name="Sideli G.M."/>
            <person name="Gradziel T.M."/>
            <person name="Fresnedo-Ramirez J."/>
        </authorList>
    </citation>
    <scope>NUCLEOTIDE SEQUENCE [LARGE SCALE GENOMIC DNA]</scope>
    <source>
        <strain evidence="3">Clone GOH B32 T37-40</strain>
    </source>
</reference>
<protein>
    <submittedName>
        <fullName evidence="3">Uncharacterized protein</fullName>
    </submittedName>
</protein>
<evidence type="ECO:0000313" key="3">
    <source>
        <dbReference type="EMBL" id="KAI5334993.1"/>
    </source>
</evidence>
<keyword evidence="1" id="KW-0175">Coiled coil</keyword>
<accession>A0AAD4W2A1</accession>
<feature type="region of interest" description="Disordered" evidence="2">
    <location>
        <begin position="170"/>
        <end position="225"/>
    </location>
</feature>
<dbReference type="AlphaFoldDB" id="A0AAD4W2A1"/>
<gene>
    <name evidence="3" type="ORF">L3X38_025126</name>
</gene>
<evidence type="ECO:0000256" key="2">
    <source>
        <dbReference type="SAM" id="MobiDB-lite"/>
    </source>
</evidence>
<keyword evidence="4" id="KW-1185">Reference proteome</keyword>
<evidence type="ECO:0000256" key="1">
    <source>
        <dbReference type="SAM" id="Coils"/>
    </source>
</evidence>
<comment type="caution">
    <text evidence="3">The sequence shown here is derived from an EMBL/GenBank/DDBJ whole genome shotgun (WGS) entry which is preliminary data.</text>
</comment>
<proteinExistence type="predicted"/>
<dbReference type="EMBL" id="JAJFAZ020000004">
    <property type="protein sequence ID" value="KAI5334993.1"/>
    <property type="molecule type" value="Genomic_DNA"/>
</dbReference>
<name>A0AAD4W2A1_PRUDU</name>